<dbReference type="EMBL" id="OX596115">
    <property type="protein sequence ID" value="CAI9707768.1"/>
    <property type="molecule type" value="Genomic_DNA"/>
</dbReference>
<gene>
    <name evidence="1" type="ORF">MRATA1EN3_LOCUS18981</name>
</gene>
<sequence length="762" mass="84825">MLSLLLILTGLGRLASAGHHSETSLLQIIVPRKTETNTKDGSISETHVTYSIQIAKKTYTLPLEKQSFLDSNFLVYSHNKSGMLYPDSSFIKGHCFYQGYATEVPNSVVTLSTCSGLRGLLQFENVSYGIEPLEPSTTYEHVIYLIRDKKSDFSPITENNSTTQFADQSYKILVKSNKDSGVMLKRVLKICVIVDKALYDYMGSEVAIASEKIIYIFSLINTMYSQLQVSVMLTSLEIWSDRNKISTDGDAHEVLQRFVSWRETFLLQRSHDLAYLLVYRDHPTYVGATYHGMACDPKFAAGLVLYSKMITLEAFSVIFTQLLGIMLGLRYNNDIYECSCPGTACIMNPGAIPSHGIKFFSSCSIDELKHATSQPEFECLQNQTVPKVVPQGRTSICGNGVLEPPEQCDCGAKESCQHLKCCDPLNCVLLGNADCGSGPCCGKKTCKILDRGILCRKSIDPCDFPEFCNGVSEFCVPDMRAADLQTCNNKSSYCFGGVCQDRTKQCKELFGKFAKESSYQCTQEVNFQEDEFGNCNGRSCTFWQALCGKLVCHWTHTLIVPRDDIDVQYTYLGGHICMSANIRAHRYPDPTIIKNGTMCDENKFCDSGSCHELSQYSQYEICDPSTKCNGHGVCNSRLNCHCDAGYVPPDCVPTSASPGGSVDDGFWNIEAGKDLIKQRGVSQKNNLMISFYVFLPFFILTAIIALKWKKMKIFWNKEGTISGESPSEISSSNSSQSYSLLLPAVLYGYIKDLPPEFDTFIP</sequence>
<proteinExistence type="predicted"/>
<organism evidence="1 2">
    <name type="scientific">Rangifer tarandus platyrhynchus</name>
    <name type="common">Svalbard reindeer</name>
    <dbReference type="NCBI Taxonomy" id="3082113"/>
    <lineage>
        <taxon>Eukaryota</taxon>
        <taxon>Metazoa</taxon>
        <taxon>Chordata</taxon>
        <taxon>Craniata</taxon>
        <taxon>Vertebrata</taxon>
        <taxon>Euteleostomi</taxon>
        <taxon>Mammalia</taxon>
        <taxon>Eutheria</taxon>
        <taxon>Laurasiatheria</taxon>
        <taxon>Artiodactyla</taxon>
        <taxon>Ruminantia</taxon>
        <taxon>Pecora</taxon>
        <taxon>Cervidae</taxon>
        <taxon>Odocoileinae</taxon>
        <taxon>Rangifer</taxon>
    </lineage>
</organism>
<dbReference type="Proteomes" id="UP001162501">
    <property type="component" value="Chromosome 31"/>
</dbReference>
<evidence type="ECO:0000313" key="2">
    <source>
        <dbReference type="Proteomes" id="UP001162501"/>
    </source>
</evidence>
<evidence type="ECO:0000313" key="1">
    <source>
        <dbReference type="EMBL" id="CAI9707768.1"/>
    </source>
</evidence>
<protein>
    <submittedName>
        <fullName evidence="1">Uncharacterized protein</fullName>
    </submittedName>
</protein>
<accession>A0ACB0F3U7</accession>
<name>A0ACB0F3U7_RANTA</name>
<reference evidence="1" key="1">
    <citation type="submission" date="2023-05" db="EMBL/GenBank/DDBJ databases">
        <authorList>
            <consortium name="ELIXIR-Norway"/>
        </authorList>
    </citation>
    <scope>NUCLEOTIDE SEQUENCE</scope>
</reference>